<evidence type="ECO:0000313" key="6">
    <source>
        <dbReference type="EMBL" id="EME44433.1"/>
    </source>
</evidence>
<evidence type="ECO:0000256" key="2">
    <source>
        <dbReference type="ARBA" id="ARBA00022801"/>
    </source>
</evidence>
<evidence type="ECO:0000256" key="1">
    <source>
        <dbReference type="ARBA" id="ARBA00005964"/>
    </source>
</evidence>
<keyword evidence="2 3" id="KW-0378">Hydrolase</keyword>
<dbReference type="Gene3D" id="3.40.50.1820">
    <property type="entry name" value="alpha/beta hydrolase"/>
    <property type="match status" value="1"/>
</dbReference>
<dbReference type="Proteomes" id="UP000016933">
    <property type="component" value="Unassembled WGS sequence"/>
</dbReference>
<evidence type="ECO:0000313" key="7">
    <source>
        <dbReference type="Proteomes" id="UP000016933"/>
    </source>
</evidence>
<organism evidence="6 7">
    <name type="scientific">Dothistroma septosporum (strain NZE10 / CBS 128990)</name>
    <name type="common">Red band needle blight fungus</name>
    <name type="synonym">Mycosphaerella pini</name>
    <dbReference type="NCBI Taxonomy" id="675120"/>
    <lineage>
        <taxon>Eukaryota</taxon>
        <taxon>Fungi</taxon>
        <taxon>Dikarya</taxon>
        <taxon>Ascomycota</taxon>
        <taxon>Pezizomycotina</taxon>
        <taxon>Dothideomycetes</taxon>
        <taxon>Dothideomycetidae</taxon>
        <taxon>Mycosphaerellales</taxon>
        <taxon>Mycosphaerellaceae</taxon>
        <taxon>Dothistroma</taxon>
    </lineage>
</organism>
<dbReference type="InterPro" id="IPR019826">
    <property type="entry name" value="Carboxylesterase_B_AS"/>
</dbReference>
<dbReference type="EC" id="3.1.1.-" evidence="3"/>
<sequence>MHLLALLACAATVAAVDPLVQLKYTSYKGTALPNGVTQWLGIRYAKPPLGELRFARPQDPEINEGVQAADQHGHICLPTKGGPPSTIQDEDCLFLDVYAPTNATLGEAPVFFFVQGGGFNTNSNANYNGSGLILAAEMDAVVITFNYRVGPYGFLAGKEIADSNNGLLDQRKALEWVQQYINLFGGNSSHVILAGDSAGAQAVTLHLTAYGGRNDNLFHATAAESQSFSALRTVEESQFAYNNLVVRAECYTSADTLACLRNLTATQLQAININTPFPGAQNPPLYMYGPVLDYDFITDYTYRAYAEGKFVHVPAIYGDDTNEGTVFVPNTTASYAETSIFLQSQFPDLTLAQLDHIQTLYPVDRTPSFPDTGRFWRQASDAYGEMRYICPGINVSATYAARGVPVWNYRWNVIDPPSNADGHGVQHTVEVHAIFGPNNTQGGAPASYYAGQVNGPVVAVVQGYWASFIRSFNPNTYRVEGTPEWEEFETMDRLKFETGSTAMEAVSEDQKHRCGYLAGIGVSVKQ</sequence>
<dbReference type="Pfam" id="PF00135">
    <property type="entry name" value="COesterase"/>
    <property type="match status" value="1"/>
</dbReference>
<evidence type="ECO:0000256" key="3">
    <source>
        <dbReference type="RuleBase" id="RU361235"/>
    </source>
</evidence>
<dbReference type="SUPFAM" id="SSF53474">
    <property type="entry name" value="alpha/beta-Hydrolases"/>
    <property type="match status" value="1"/>
</dbReference>
<dbReference type="OMA" id="YICPGID"/>
<dbReference type="GO" id="GO:0016787">
    <property type="term" value="F:hydrolase activity"/>
    <property type="evidence" value="ECO:0007669"/>
    <property type="project" value="UniProtKB-KW"/>
</dbReference>
<dbReference type="EMBL" id="KB446539">
    <property type="protein sequence ID" value="EME44433.1"/>
    <property type="molecule type" value="Genomic_DNA"/>
</dbReference>
<name>N1PND6_DOTSN</name>
<dbReference type="AlphaFoldDB" id="N1PND6"/>
<dbReference type="HOGENOM" id="CLU_006586_10_7_1"/>
<accession>N1PND6</accession>
<dbReference type="STRING" id="675120.N1PND6"/>
<feature type="chain" id="PRO_5013334229" description="Carboxylic ester hydrolase" evidence="4">
    <location>
        <begin position="16"/>
        <end position="526"/>
    </location>
</feature>
<feature type="domain" description="Carboxylesterase type B" evidence="5">
    <location>
        <begin position="18"/>
        <end position="513"/>
    </location>
</feature>
<evidence type="ECO:0000259" key="5">
    <source>
        <dbReference type="Pfam" id="PF00135"/>
    </source>
</evidence>
<dbReference type="eggNOG" id="KOG4389">
    <property type="taxonomic scope" value="Eukaryota"/>
</dbReference>
<proteinExistence type="inferred from homology"/>
<keyword evidence="7" id="KW-1185">Reference proteome</keyword>
<dbReference type="PANTHER" id="PTHR11559">
    <property type="entry name" value="CARBOXYLESTERASE"/>
    <property type="match status" value="1"/>
</dbReference>
<protein>
    <recommendedName>
        <fullName evidence="3">Carboxylic ester hydrolase</fullName>
        <ecNumber evidence="3">3.1.1.-</ecNumber>
    </recommendedName>
</protein>
<dbReference type="ESTHER" id="mycp1-n1pnd6">
    <property type="family name" value="Fungal_carboxylesterase_lipase"/>
</dbReference>
<dbReference type="OrthoDB" id="408631at2759"/>
<evidence type="ECO:0000256" key="4">
    <source>
        <dbReference type="SAM" id="SignalP"/>
    </source>
</evidence>
<reference evidence="7" key="1">
    <citation type="journal article" date="2012" name="PLoS Genet.">
        <title>The genomes of the fungal plant pathogens Cladosporium fulvum and Dothistroma septosporum reveal adaptation to different hosts and lifestyles but also signatures of common ancestry.</title>
        <authorList>
            <person name="de Wit P.J.G.M."/>
            <person name="van der Burgt A."/>
            <person name="Oekmen B."/>
            <person name="Stergiopoulos I."/>
            <person name="Abd-Elsalam K.A."/>
            <person name="Aerts A.L."/>
            <person name="Bahkali A.H."/>
            <person name="Beenen H.G."/>
            <person name="Chettri P."/>
            <person name="Cox M.P."/>
            <person name="Datema E."/>
            <person name="de Vries R.P."/>
            <person name="Dhillon B."/>
            <person name="Ganley A.R."/>
            <person name="Griffiths S.A."/>
            <person name="Guo Y."/>
            <person name="Hamelin R.C."/>
            <person name="Henrissat B."/>
            <person name="Kabir M.S."/>
            <person name="Jashni M.K."/>
            <person name="Kema G."/>
            <person name="Klaubauf S."/>
            <person name="Lapidus A."/>
            <person name="Levasseur A."/>
            <person name="Lindquist E."/>
            <person name="Mehrabi R."/>
            <person name="Ohm R.A."/>
            <person name="Owen T.J."/>
            <person name="Salamov A."/>
            <person name="Schwelm A."/>
            <person name="Schijlen E."/>
            <person name="Sun H."/>
            <person name="van den Burg H.A."/>
            <person name="van Ham R.C.H.J."/>
            <person name="Zhang S."/>
            <person name="Goodwin S.B."/>
            <person name="Grigoriev I.V."/>
            <person name="Collemare J."/>
            <person name="Bradshaw R.E."/>
        </authorList>
    </citation>
    <scope>NUCLEOTIDE SEQUENCE [LARGE SCALE GENOMIC DNA]</scope>
    <source>
        <strain evidence="7">NZE10 / CBS 128990</strain>
    </source>
</reference>
<dbReference type="PROSITE" id="PS00941">
    <property type="entry name" value="CARBOXYLESTERASE_B_2"/>
    <property type="match status" value="1"/>
</dbReference>
<gene>
    <name evidence="6" type="ORF">DOTSEDRAFT_53535</name>
</gene>
<dbReference type="InterPro" id="IPR019819">
    <property type="entry name" value="Carboxylesterase_B_CS"/>
</dbReference>
<dbReference type="InterPro" id="IPR002018">
    <property type="entry name" value="CarbesteraseB"/>
</dbReference>
<dbReference type="PROSITE" id="PS00122">
    <property type="entry name" value="CARBOXYLESTERASE_B_1"/>
    <property type="match status" value="1"/>
</dbReference>
<dbReference type="InterPro" id="IPR050309">
    <property type="entry name" value="Type-B_Carboxylest/Lipase"/>
</dbReference>
<dbReference type="InterPro" id="IPR029058">
    <property type="entry name" value="AB_hydrolase_fold"/>
</dbReference>
<comment type="similarity">
    <text evidence="1 3">Belongs to the type-B carboxylesterase/lipase family.</text>
</comment>
<reference evidence="6 7" key="2">
    <citation type="journal article" date="2012" name="PLoS Pathog.">
        <title>Diverse lifestyles and strategies of plant pathogenesis encoded in the genomes of eighteen Dothideomycetes fungi.</title>
        <authorList>
            <person name="Ohm R.A."/>
            <person name="Feau N."/>
            <person name="Henrissat B."/>
            <person name="Schoch C.L."/>
            <person name="Horwitz B.A."/>
            <person name="Barry K.W."/>
            <person name="Condon B.J."/>
            <person name="Copeland A.C."/>
            <person name="Dhillon B."/>
            <person name="Glaser F."/>
            <person name="Hesse C.N."/>
            <person name="Kosti I."/>
            <person name="LaButti K."/>
            <person name="Lindquist E.A."/>
            <person name="Lucas S."/>
            <person name="Salamov A.A."/>
            <person name="Bradshaw R.E."/>
            <person name="Ciuffetti L."/>
            <person name="Hamelin R.C."/>
            <person name="Kema G.H.J."/>
            <person name="Lawrence C."/>
            <person name="Scott J.A."/>
            <person name="Spatafora J.W."/>
            <person name="Turgeon B.G."/>
            <person name="de Wit P.J.G.M."/>
            <person name="Zhong S."/>
            <person name="Goodwin S.B."/>
            <person name="Grigoriev I.V."/>
        </authorList>
    </citation>
    <scope>NUCLEOTIDE SEQUENCE [LARGE SCALE GENOMIC DNA]</scope>
    <source>
        <strain evidence="7">NZE10 / CBS 128990</strain>
    </source>
</reference>
<keyword evidence="4" id="KW-0732">Signal</keyword>
<feature type="signal peptide" evidence="4">
    <location>
        <begin position="1"/>
        <end position="15"/>
    </location>
</feature>